<protein>
    <submittedName>
        <fullName evidence="2">Uncharacterized protein</fullName>
    </submittedName>
</protein>
<dbReference type="AlphaFoldDB" id="A0A2H1KUJ7"/>
<reference evidence="3" key="1">
    <citation type="submission" date="2017-03" db="EMBL/GenBank/DDBJ databases">
        <authorList>
            <person name="Monnet C."/>
        </authorList>
    </citation>
    <scope>NUCLEOTIDE SEQUENCE [LARGE SCALE GENOMIC DNA]</scope>
    <source>
        <strain evidence="3">CNRZ 920</strain>
    </source>
</reference>
<accession>A0A2H1KUJ7</accession>
<proteinExistence type="predicted"/>
<evidence type="ECO:0000313" key="2">
    <source>
        <dbReference type="EMBL" id="SMY03234.1"/>
    </source>
</evidence>
<dbReference type="RefSeq" id="WP_226842275.1">
    <property type="nucleotide sequence ID" value="NZ_CP025331.1"/>
</dbReference>
<evidence type="ECO:0000256" key="1">
    <source>
        <dbReference type="SAM" id="MobiDB-lite"/>
    </source>
</evidence>
<feature type="region of interest" description="Disordered" evidence="1">
    <location>
        <begin position="1"/>
        <end position="21"/>
    </location>
</feature>
<evidence type="ECO:0000313" key="3">
    <source>
        <dbReference type="Proteomes" id="UP000234289"/>
    </source>
</evidence>
<sequence>MTEIIPARFTSASTAPTSARPARSRMGSKFLALTLAVGLLAGPIVLDAPPAEAATKKCAAKMSIAKPRQYSNTVIKVSKVGAKAKVTTTAHYKTTKTKKKATASKKGAANLKYYISGATPGKKVSVTVVAKKGKTTWKCSTSFKPKKK</sequence>
<gene>
    <name evidence="2" type="ORF">BAUR920_03619</name>
</gene>
<dbReference type="Proteomes" id="UP000234289">
    <property type="component" value="Unassembled WGS sequence"/>
</dbReference>
<name>A0A2H1KUJ7_BREAU</name>
<organism evidence="2 3">
    <name type="scientific">Brevibacterium aurantiacum</name>
    <dbReference type="NCBI Taxonomy" id="273384"/>
    <lineage>
        <taxon>Bacteria</taxon>
        <taxon>Bacillati</taxon>
        <taxon>Actinomycetota</taxon>
        <taxon>Actinomycetes</taxon>
        <taxon>Micrococcales</taxon>
        <taxon>Brevibacteriaceae</taxon>
        <taxon>Brevibacterium</taxon>
    </lineage>
</organism>
<dbReference type="EMBL" id="FXZG01000048">
    <property type="protein sequence ID" value="SMY03234.1"/>
    <property type="molecule type" value="Genomic_DNA"/>
</dbReference>